<dbReference type="Pfam" id="PF00905">
    <property type="entry name" value="Transpeptidase"/>
    <property type="match status" value="1"/>
</dbReference>
<gene>
    <name evidence="6" type="ORF">COX77_03000</name>
</gene>
<dbReference type="SUPFAM" id="SSF56601">
    <property type="entry name" value="beta-lactamase/transpeptidase-like"/>
    <property type="match status" value="1"/>
</dbReference>
<dbReference type="PANTHER" id="PTHR30627:SF1">
    <property type="entry name" value="PEPTIDOGLYCAN D,D-TRANSPEPTIDASE FTSI"/>
    <property type="match status" value="1"/>
</dbReference>
<dbReference type="InterPro" id="IPR036138">
    <property type="entry name" value="PBP_dimer_sf"/>
</dbReference>
<evidence type="ECO:0000313" key="7">
    <source>
        <dbReference type="Proteomes" id="UP000230405"/>
    </source>
</evidence>
<evidence type="ECO:0000256" key="3">
    <source>
        <dbReference type="SAM" id="Phobius"/>
    </source>
</evidence>
<sequence>MIVKHLAASSQNINRRLTVLFIAFLVFVIILIIKLAIWQIWEHDKYLQLIDRKFKNEEIIPAKRGDIYLQDYKDSSKLSALATNRQYYLLYANTTEVAKPDKILEQIIPLLKIEDQDEKDAILKRLSKEKDIYEPLKRKLTEEDKAKIEQEKISGLYFQPESLRYYPEKNIGSHVVGFVGYTDSGYQGTYGLEEYFQQELRGRDGQRTYNSDARGSIIATSDRSWQPADDGVSMVLTIDRSLEYFACSMLEKYTIKVGASRGSVVILDPNSGAVMAMCGYPDFDPNEYNQVSGAGVYNNTMVAEAYEPGSVFKALTMAIALDQNLVTPDTTFTDTGEVEIGGYKIHNAMDRKYGEVTMTSVLENSINTGAIWVARKVGLEKFRTYLQNFGFGKLTGIELGKEATGNISSLKKKGDIYLATASFGQGITATPLQLVTAFLPLANGGKFYQPYLVDRLIRPNGVVEKKQPMMSQQVISPKTSMIISAMLASVVKNGHAKGAQISGYYVAGKTGTAQVVNQETGNYDSTKTMHTFIGYAPVTNPRFVMITKFDHPSNVQWADSSTVPLFAEIAQFLLNYLQVPAEIHE</sequence>
<dbReference type="SUPFAM" id="SSF56519">
    <property type="entry name" value="Penicillin binding protein dimerisation domain"/>
    <property type="match status" value="1"/>
</dbReference>
<evidence type="ECO:0000259" key="5">
    <source>
        <dbReference type="Pfam" id="PF03717"/>
    </source>
</evidence>
<organism evidence="6 7">
    <name type="scientific">Candidatus Komeilibacteria bacterium CG_4_10_14_0_2_um_filter_37_10</name>
    <dbReference type="NCBI Taxonomy" id="1974470"/>
    <lineage>
        <taxon>Bacteria</taxon>
        <taxon>Candidatus Komeiliibacteriota</taxon>
    </lineage>
</organism>
<dbReference type="Gene3D" id="3.30.450.330">
    <property type="match status" value="1"/>
</dbReference>
<accession>A0A2M7VEH3</accession>
<dbReference type="AlphaFoldDB" id="A0A2M7VEH3"/>
<evidence type="ECO:0008006" key="8">
    <source>
        <dbReference type="Google" id="ProtNLM"/>
    </source>
</evidence>
<dbReference type="InterPro" id="IPR001460">
    <property type="entry name" value="PCN-bd_Tpept"/>
</dbReference>
<dbReference type="GO" id="GO:0005886">
    <property type="term" value="C:plasma membrane"/>
    <property type="evidence" value="ECO:0007669"/>
    <property type="project" value="TreeGrafter"/>
</dbReference>
<protein>
    <recommendedName>
        <fullName evidence="8">Penicillin-binding protein 2</fullName>
    </recommendedName>
</protein>
<dbReference type="EMBL" id="PFPO01000056">
    <property type="protein sequence ID" value="PIZ98922.1"/>
    <property type="molecule type" value="Genomic_DNA"/>
</dbReference>
<keyword evidence="3" id="KW-0812">Transmembrane</keyword>
<evidence type="ECO:0000259" key="4">
    <source>
        <dbReference type="Pfam" id="PF00905"/>
    </source>
</evidence>
<feature type="transmembrane region" description="Helical" evidence="3">
    <location>
        <begin position="20"/>
        <end position="41"/>
    </location>
</feature>
<dbReference type="Gene3D" id="3.90.1310.10">
    <property type="entry name" value="Penicillin-binding protein 2a (Domain 2)"/>
    <property type="match status" value="1"/>
</dbReference>
<dbReference type="InterPro" id="IPR012338">
    <property type="entry name" value="Beta-lactam/transpept-like"/>
</dbReference>
<name>A0A2M7VEH3_9BACT</name>
<dbReference type="Gene3D" id="3.40.710.10">
    <property type="entry name" value="DD-peptidase/beta-lactamase superfamily"/>
    <property type="match status" value="1"/>
</dbReference>
<dbReference type="PANTHER" id="PTHR30627">
    <property type="entry name" value="PEPTIDOGLYCAN D,D-TRANSPEPTIDASE"/>
    <property type="match status" value="1"/>
</dbReference>
<dbReference type="Pfam" id="PF03717">
    <property type="entry name" value="PBP_dimer"/>
    <property type="match status" value="1"/>
</dbReference>
<dbReference type="InterPro" id="IPR005311">
    <property type="entry name" value="PBP_dimer"/>
</dbReference>
<keyword evidence="2 3" id="KW-0472">Membrane</keyword>
<feature type="domain" description="Penicillin-binding protein transpeptidase" evidence="4">
    <location>
        <begin position="262"/>
        <end position="570"/>
    </location>
</feature>
<feature type="domain" description="Penicillin-binding protein dimerisation" evidence="5">
    <location>
        <begin position="60"/>
        <end position="221"/>
    </location>
</feature>
<dbReference type="InterPro" id="IPR050515">
    <property type="entry name" value="Beta-lactam/transpept"/>
</dbReference>
<dbReference type="Proteomes" id="UP000230405">
    <property type="component" value="Unassembled WGS sequence"/>
</dbReference>
<dbReference type="GO" id="GO:0071555">
    <property type="term" value="P:cell wall organization"/>
    <property type="evidence" value="ECO:0007669"/>
    <property type="project" value="TreeGrafter"/>
</dbReference>
<reference evidence="7" key="1">
    <citation type="submission" date="2017-09" db="EMBL/GenBank/DDBJ databases">
        <title>Depth-based differentiation of microbial function through sediment-hosted aquifers and enrichment of novel symbionts in the deep terrestrial subsurface.</title>
        <authorList>
            <person name="Probst A.J."/>
            <person name="Ladd B."/>
            <person name="Jarett J.K."/>
            <person name="Geller-Mcgrath D.E."/>
            <person name="Sieber C.M.K."/>
            <person name="Emerson J.B."/>
            <person name="Anantharaman K."/>
            <person name="Thomas B.C."/>
            <person name="Malmstrom R."/>
            <person name="Stieglmeier M."/>
            <person name="Klingl A."/>
            <person name="Woyke T."/>
            <person name="Ryan C.M."/>
            <person name="Banfield J.F."/>
        </authorList>
    </citation>
    <scope>NUCLEOTIDE SEQUENCE [LARGE SCALE GENOMIC DNA]</scope>
</reference>
<dbReference type="GO" id="GO:0008658">
    <property type="term" value="F:penicillin binding"/>
    <property type="evidence" value="ECO:0007669"/>
    <property type="project" value="InterPro"/>
</dbReference>
<evidence type="ECO:0000256" key="2">
    <source>
        <dbReference type="ARBA" id="ARBA00023136"/>
    </source>
</evidence>
<evidence type="ECO:0000313" key="6">
    <source>
        <dbReference type="EMBL" id="PIZ98922.1"/>
    </source>
</evidence>
<comment type="subcellular location">
    <subcellularLocation>
        <location evidence="1">Membrane</location>
    </subcellularLocation>
</comment>
<comment type="caution">
    <text evidence="6">The sequence shown here is derived from an EMBL/GenBank/DDBJ whole genome shotgun (WGS) entry which is preliminary data.</text>
</comment>
<evidence type="ECO:0000256" key="1">
    <source>
        <dbReference type="ARBA" id="ARBA00004370"/>
    </source>
</evidence>
<keyword evidence="3" id="KW-1133">Transmembrane helix</keyword>
<proteinExistence type="predicted"/>